<dbReference type="Proteomes" id="UP001374535">
    <property type="component" value="Chromosome 8"/>
</dbReference>
<feature type="domain" description="FBD" evidence="1">
    <location>
        <begin position="78"/>
        <end position="151"/>
    </location>
</feature>
<keyword evidence="3" id="KW-1185">Reference proteome</keyword>
<name>A0AAQ3RR88_VIGMU</name>
<evidence type="ECO:0000259" key="1">
    <source>
        <dbReference type="SMART" id="SM00579"/>
    </source>
</evidence>
<protein>
    <recommendedName>
        <fullName evidence="1">FBD domain-containing protein</fullName>
    </recommendedName>
</protein>
<dbReference type="InterPro" id="IPR006566">
    <property type="entry name" value="FBD"/>
</dbReference>
<evidence type="ECO:0000313" key="2">
    <source>
        <dbReference type="EMBL" id="WVZ01579.1"/>
    </source>
</evidence>
<organism evidence="2 3">
    <name type="scientific">Vigna mungo</name>
    <name type="common">Black gram</name>
    <name type="synonym">Phaseolus mungo</name>
    <dbReference type="NCBI Taxonomy" id="3915"/>
    <lineage>
        <taxon>Eukaryota</taxon>
        <taxon>Viridiplantae</taxon>
        <taxon>Streptophyta</taxon>
        <taxon>Embryophyta</taxon>
        <taxon>Tracheophyta</taxon>
        <taxon>Spermatophyta</taxon>
        <taxon>Magnoliopsida</taxon>
        <taxon>eudicotyledons</taxon>
        <taxon>Gunneridae</taxon>
        <taxon>Pentapetalae</taxon>
        <taxon>rosids</taxon>
        <taxon>fabids</taxon>
        <taxon>Fabales</taxon>
        <taxon>Fabaceae</taxon>
        <taxon>Papilionoideae</taxon>
        <taxon>50 kb inversion clade</taxon>
        <taxon>NPAAA clade</taxon>
        <taxon>indigoferoid/millettioid clade</taxon>
        <taxon>Phaseoleae</taxon>
        <taxon>Vigna</taxon>
    </lineage>
</organism>
<dbReference type="EMBL" id="CP144693">
    <property type="protein sequence ID" value="WVZ01579.1"/>
    <property type="molecule type" value="Genomic_DNA"/>
</dbReference>
<proteinExistence type="predicted"/>
<dbReference type="AlphaFoldDB" id="A0AAQ3RR88"/>
<reference evidence="2 3" key="1">
    <citation type="journal article" date="2023" name="Life. Sci Alliance">
        <title>Evolutionary insights into 3D genome organization and epigenetic landscape of Vigna mungo.</title>
        <authorList>
            <person name="Junaid A."/>
            <person name="Singh B."/>
            <person name="Bhatia S."/>
        </authorList>
    </citation>
    <scope>NUCLEOTIDE SEQUENCE [LARGE SCALE GENOMIC DNA]</scope>
    <source>
        <strain evidence="2">Urdbean</strain>
    </source>
</reference>
<accession>A0AAQ3RR88</accession>
<sequence length="156" mass="17980">MLSHLDLGFVTGDVLLGLLLKSPVLRTLVFKVITSAKIFQVFRILIHPFTLFVLMINFNHQGISKFDMELLNSAAVPECLTFTLQVVKFGSLNGFEHELCVAKFVMENALMLERMSFSIDFRQRKSKVIEEFKEKLFSYKKAFSCAIIEFSNHFLF</sequence>
<dbReference type="SMART" id="SM00579">
    <property type="entry name" value="FBD"/>
    <property type="match status" value="1"/>
</dbReference>
<gene>
    <name evidence="2" type="ORF">V8G54_027648</name>
</gene>
<dbReference type="Pfam" id="PF08387">
    <property type="entry name" value="FBD"/>
    <property type="match status" value="1"/>
</dbReference>
<evidence type="ECO:0000313" key="3">
    <source>
        <dbReference type="Proteomes" id="UP001374535"/>
    </source>
</evidence>